<evidence type="ECO:0000313" key="12">
    <source>
        <dbReference type="EMBL" id="SNT68102.1"/>
    </source>
</evidence>
<evidence type="ECO:0000256" key="3">
    <source>
        <dbReference type="ARBA" id="ARBA00043812"/>
    </source>
</evidence>
<comment type="catalytic activity">
    <reaction evidence="10">
        <text>3-hydroxypropanoate + NADP(+) = 3-oxopropanoate + NADPH + H(+)</text>
        <dbReference type="Rhea" id="RHEA:26438"/>
        <dbReference type="ChEBI" id="CHEBI:15378"/>
        <dbReference type="ChEBI" id="CHEBI:16510"/>
        <dbReference type="ChEBI" id="CHEBI:33190"/>
        <dbReference type="ChEBI" id="CHEBI:57783"/>
        <dbReference type="ChEBI" id="CHEBI:58349"/>
        <dbReference type="EC" id="1.1.1.298"/>
    </reaction>
</comment>
<dbReference type="PROSITE" id="PS00061">
    <property type="entry name" value="ADH_SHORT"/>
    <property type="match status" value="1"/>
</dbReference>
<accession>A0A239PJW2</accession>
<sequence>MTYRGRWALVTGASAGIGAAFARRLGAAGANVALVARRRERLETLAGELRRDHGVDARALPADLADPAAPDAILDALSRERIAPDILVNNAGYGLPGYYHASPWRAHREFLQVMVTSYAHFVRLVLPGMRERGFGRIVQVASLAGLVPGSAGHTLYGASKAFLVSFSQSLAAENEEAGVKVTAVCPGFTYSEFHDVNATRPLVSKLPKYMFMEAGPVVDGALAAVERGHVVYVPGLWNKYVAWLMKALPRTWAAKAVRRQSAKFRRSE</sequence>
<dbReference type="Gene3D" id="3.40.50.720">
    <property type="entry name" value="NAD(P)-binding Rossmann-like Domain"/>
    <property type="match status" value="1"/>
</dbReference>
<comment type="similarity">
    <text evidence="1 11">Belongs to the short-chain dehydrogenases/reductases (SDR) family.</text>
</comment>
<evidence type="ECO:0000256" key="7">
    <source>
        <dbReference type="ARBA" id="ARBA00044271"/>
    </source>
</evidence>
<evidence type="ECO:0000256" key="11">
    <source>
        <dbReference type="RuleBase" id="RU000363"/>
    </source>
</evidence>
<name>A0A239PJW2_9PROT</name>
<dbReference type="PRINTS" id="PR00081">
    <property type="entry name" value="GDHRDH"/>
</dbReference>
<dbReference type="OrthoDB" id="9808814at2"/>
<dbReference type="EMBL" id="FZQA01000001">
    <property type="protein sequence ID" value="SNT68102.1"/>
    <property type="molecule type" value="Genomic_DNA"/>
</dbReference>
<dbReference type="InterPro" id="IPR002347">
    <property type="entry name" value="SDR_fam"/>
</dbReference>
<evidence type="ECO:0000313" key="13">
    <source>
        <dbReference type="Proteomes" id="UP000198346"/>
    </source>
</evidence>
<dbReference type="EC" id="1.1.1.298" evidence="4"/>
<comment type="function">
    <text evidence="9">NADP-dependent dehydrogenase with broad substrate specificity acting on 3-hydroxy acids. Catalyzes the NADP-dependent oxidation of L-allo-threonine to L-2-amino-3-keto-butyrate, which is spontaneously decarboxylated into aminoacetone. Also acts on D-threonine, L-serine, D-serine, D-3-hydroxyisobutyrate, L-3-hydroxyisobutyrate, D-glycerate and L-glycerate. Able to catalyze the reduction of the malonic semialdehyde to 3-hydroxypropionic acid. YdfG is apparently supplementing RutE, the presumed malonic semialdehyde reductase involved in pyrimidine degradation since both are able to detoxify malonic semialdehyde.</text>
</comment>
<evidence type="ECO:0000256" key="1">
    <source>
        <dbReference type="ARBA" id="ARBA00006484"/>
    </source>
</evidence>
<dbReference type="SUPFAM" id="SSF51735">
    <property type="entry name" value="NAD(P)-binding Rossmann-fold domains"/>
    <property type="match status" value="1"/>
</dbReference>
<evidence type="ECO:0000256" key="8">
    <source>
        <dbReference type="ARBA" id="ARBA00044349"/>
    </source>
</evidence>
<keyword evidence="2" id="KW-0560">Oxidoreductase</keyword>
<proteinExistence type="inferred from homology"/>
<organism evidence="12 13">
    <name type="scientific">Amphiplicatus metriothermophilus</name>
    <dbReference type="NCBI Taxonomy" id="1519374"/>
    <lineage>
        <taxon>Bacteria</taxon>
        <taxon>Pseudomonadati</taxon>
        <taxon>Pseudomonadota</taxon>
        <taxon>Alphaproteobacteria</taxon>
        <taxon>Parvularculales</taxon>
        <taxon>Parvularculaceae</taxon>
        <taxon>Amphiplicatus</taxon>
    </lineage>
</organism>
<dbReference type="PIRSF" id="PIRSF000126">
    <property type="entry name" value="11-beta-HSD1"/>
    <property type="match status" value="1"/>
</dbReference>
<dbReference type="Proteomes" id="UP000198346">
    <property type="component" value="Unassembled WGS sequence"/>
</dbReference>
<evidence type="ECO:0000256" key="10">
    <source>
        <dbReference type="ARBA" id="ARBA00047274"/>
    </source>
</evidence>
<dbReference type="EC" id="1.1.1.381" evidence="5"/>
<dbReference type="CDD" id="cd05233">
    <property type="entry name" value="SDR_c"/>
    <property type="match status" value="1"/>
</dbReference>
<dbReference type="InterPro" id="IPR020904">
    <property type="entry name" value="Sc_DH/Rdtase_CS"/>
</dbReference>
<comment type="catalytic activity">
    <reaction evidence="3">
        <text>L-allo-threonine + NADP(+) = aminoacetone + CO2 + NADPH</text>
        <dbReference type="Rhea" id="RHEA:43524"/>
        <dbReference type="ChEBI" id="CHEBI:16526"/>
        <dbReference type="ChEBI" id="CHEBI:57783"/>
        <dbReference type="ChEBI" id="CHEBI:58320"/>
        <dbReference type="ChEBI" id="CHEBI:58349"/>
        <dbReference type="ChEBI" id="CHEBI:58585"/>
        <dbReference type="EC" id="1.1.1.381"/>
    </reaction>
</comment>
<keyword evidence="13" id="KW-1185">Reference proteome</keyword>
<protein>
    <recommendedName>
        <fullName evidence="6">NADP-dependent 3-hydroxy acid dehydrogenase YdfG</fullName>
        <ecNumber evidence="4">1.1.1.298</ecNumber>
        <ecNumber evidence="5">1.1.1.381</ecNumber>
    </recommendedName>
    <alternativeName>
        <fullName evidence="8">L-allo-threonine dehydrogenase</fullName>
    </alternativeName>
    <alternativeName>
        <fullName evidence="7">Malonic semialdehyde reductase</fullName>
    </alternativeName>
</protein>
<dbReference type="Pfam" id="PF00106">
    <property type="entry name" value="adh_short"/>
    <property type="match status" value="1"/>
</dbReference>
<evidence type="ECO:0000256" key="5">
    <source>
        <dbReference type="ARBA" id="ARBA00044059"/>
    </source>
</evidence>
<dbReference type="InterPro" id="IPR036291">
    <property type="entry name" value="NAD(P)-bd_dom_sf"/>
</dbReference>
<dbReference type="PANTHER" id="PTHR43086">
    <property type="entry name" value="VERY-LONG-CHAIN 3-OXOOACYL-COA REDUCTASE"/>
    <property type="match status" value="1"/>
</dbReference>
<gene>
    <name evidence="12" type="ORF">SAMN06297382_0598</name>
</gene>
<dbReference type="PANTHER" id="PTHR43086:SF3">
    <property type="entry name" value="NADP-DEPENDENT 3-HYDROXY ACID DEHYDROGENASE YDFG"/>
    <property type="match status" value="1"/>
</dbReference>
<reference evidence="12 13" key="1">
    <citation type="submission" date="2017-07" db="EMBL/GenBank/DDBJ databases">
        <authorList>
            <person name="Sun Z.S."/>
            <person name="Albrecht U."/>
            <person name="Echele G."/>
            <person name="Lee C.C."/>
        </authorList>
    </citation>
    <scope>NUCLEOTIDE SEQUENCE [LARGE SCALE GENOMIC DNA]</scope>
    <source>
        <strain evidence="12 13">CGMCC 1.12710</strain>
    </source>
</reference>
<dbReference type="AlphaFoldDB" id="A0A239PJW2"/>
<evidence type="ECO:0000256" key="6">
    <source>
        <dbReference type="ARBA" id="ARBA00044065"/>
    </source>
</evidence>
<dbReference type="PRINTS" id="PR00080">
    <property type="entry name" value="SDRFAMILY"/>
</dbReference>
<evidence type="ECO:0000256" key="2">
    <source>
        <dbReference type="ARBA" id="ARBA00023002"/>
    </source>
</evidence>
<evidence type="ECO:0000256" key="4">
    <source>
        <dbReference type="ARBA" id="ARBA00044050"/>
    </source>
</evidence>
<evidence type="ECO:0000256" key="9">
    <source>
        <dbReference type="ARBA" id="ARBA00045650"/>
    </source>
</evidence>
<dbReference type="GO" id="GO:0035527">
    <property type="term" value="F:3-hydroxypropionate dehydrogenase (NADP+) activity"/>
    <property type="evidence" value="ECO:0007669"/>
    <property type="project" value="UniProtKB-EC"/>
</dbReference>
<dbReference type="RefSeq" id="WP_089411082.1">
    <property type="nucleotide sequence ID" value="NZ_FZQA01000001.1"/>
</dbReference>